<feature type="compositionally biased region" description="Low complexity" evidence="3">
    <location>
        <begin position="531"/>
        <end position="543"/>
    </location>
</feature>
<feature type="domain" description="USP" evidence="4">
    <location>
        <begin position="182"/>
        <end position="774"/>
    </location>
</feature>
<comment type="function">
    <text evidence="2">Recognizes and hydrolyzes the peptide bond at the C-terminal Gly of ubiquitin. Involved in the processing of poly-ubiquitin precursors as well as that of ubiquitinated proteins.</text>
</comment>
<dbReference type="PROSITE" id="PS00973">
    <property type="entry name" value="USP_2"/>
    <property type="match status" value="1"/>
</dbReference>
<evidence type="ECO:0000256" key="1">
    <source>
        <dbReference type="ARBA" id="ARBA00009085"/>
    </source>
</evidence>
<reference evidence="5" key="1">
    <citation type="journal article" date="2017" name="Nature">
        <title>The genome of Chenopodium quinoa.</title>
        <authorList>
            <person name="Jarvis D.E."/>
            <person name="Ho Y.S."/>
            <person name="Lightfoot D.J."/>
            <person name="Schmoeckel S.M."/>
            <person name="Li B."/>
            <person name="Borm T.J.A."/>
            <person name="Ohyanagi H."/>
            <person name="Mineta K."/>
            <person name="Michell C.T."/>
            <person name="Saber N."/>
            <person name="Kharbatia N.M."/>
            <person name="Rupper R.R."/>
            <person name="Sharp A.R."/>
            <person name="Dally N."/>
            <person name="Boughton B.A."/>
            <person name="Woo Y.H."/>
            <person name="Gao G."/>
            <person name="Schijlen E.G.W.M."/>
            <person name="Guo X."/>
            <person name="Momin A.A."/>
            <person name="Negrao S."/>
            <person name="Al-Babili S."/>
            <person name="Gehring C."/>
            <person name="Roessner U."/>
            <person name="Jung C."/>
            <person name="Murphy K."/>
            <person name="Arold S.T."/>
            <person name="Gojobori T."/>
            <person name="van der Linden C.G."/>
            <person name="van Loo E.N."/>
            <person name="Jellen E.N."/>
            <person name="Maughan P.J."/>
            <person name="Tester M."/>
        </authorList>
    </citation>
    <scope>NUCLEOTIDE SEQUENCE [LARGE SCALE GENOMIC DNA]</scope>
    <source>
        <strain evidence="5">cv. PI 614886</strain>
    </source>
</reference>
<evidence type="ECO:0000259" key="4">
    <source>
        <dbReference type="PROSITE" id="PS50235"/>
    </source>
</evidence>
<reference evidence="5" key="2">
    <citation type="submission" date="2021-03" db="UniProtKB">
        <authorList>
            <consortium name="EnsemblPlants"/>
        </authorList>
    </citation>
    <scope>IDENTIFICATION</scope>
</reference>
<keyword evidence="2" id="KW-0833">Ubl conjugation pathway</keyword>
<dbReference type="PANTHER" id="PTHR21646">
    <property type="entry name" value="UBIQUITIN CARBOXYL-TERMINAL HYDROLASE"/>
    <property type="match status" value="1"/>
</dbReference>
<organism evidence="5 6">
    <name type="scientific">Chenopodium quinoa</name>
    <name type="common">Quinoa</name>
    <dbReference type="NCBI Taxonomy" id="63459"/>
    <lineage>
        <taxon>Eukaryota</taxon>
        <taxon>Viridiplantae</taxon>
        <taxon>Streptophyta</taxon>
        <taxon>Embryophyta</taxon>
        <taxon>Tracheophyta</taxon>
        <taxon>Spermatophyta</taxon>
        <taxon>Magnoliopsida</taxon>
        <taxon>eudicotyledons</taxon>
        <taxon>Gunneridae</taxon>
        <taxon>Pentapetalae</taxon>
        <taxon>Caryophyllales</taxon>
        <taxon>Chenopodiaceae</taxon>
        <taxon>Chenopodioideae</taxon>
        <taxon>Atripliceae</taxon>
        <taxon>Chenopodium</taxon>
    </lineage>
</organism>
<keyword evidence="6" id="KW-1185">Reference proteome</keyword>
<dbReference type="GO" id="GO:0016579">
    <property type="term" value="P:protein deubiquitination"/>
    <property type="evidence" value="ECO:0007669"/>
    <property type="project" value="InterPro"/>
</dbReference>
<feature type="compositionally biased region" description="Polar residues" evidence="3">
    <location>
        <begin position="146"/>
        <end position="156"/>
    </location>
</feature>
<dbReference type="InterPro" id="IPR018200">
    <property type="entry name" value="USP_CS"/>
</dbReference>
<dbReference type="Pfam" id="PF00443">
    <property type="entry name" value="UCH"/>
    <property type="match status" value="1"/>
</dbReference>
<keyword evidence="2" id="KW-0378">Hydrolase</keyword>
<comment type="similarity">
    <text evidence="1 2">Belongs to the peptidase C19 family.</text>
</comment>
<proteinExistence type="inferred from homology"/>
<accession>A0A803MJX1</accession>
<dbReference type="GO" id="GO:0006508">
    <property type="term" value="P:proteolysis"/>
    <property type="evidence" value="ECO:0007669"/>
    <property type="project" value="UniProtKB-KW"/>
</dbReference>
<dbReference type="EnsemblPlants" id="AUR62030704-RA">
    <property type="protein sequence ID" value="AUR62030704-RA:cds"/>
    <property type="gene ID" value="AUR62030704"/>
</dbReference>
<keyword evidence="2" id="KW-0645">Protease</keyword>
<dbReference type="InterPro" id="IPR057372">
    <property type="entry name" value="Ubiquitin_UBP8/5"/>
</dbReference>
<protein>
    <recommendedName>
        <fullName evidence="2">Ubiquitin carboxyl-terminal hydrolase</fullName>
        <ecNumber evidence="2">3.4.19.12</ecNumber>
    </recommendedName>
</protein>
<dbReference type="InterPro" id="IPR038765">
    <property type="entry name" value="Papain-like_cys_pep_sf"/>
</dbReference>
<feature type="region of interest" description="Disordered" evidence="3">
    <location>
        <begin position="521"/>
        <end position="543"/>
    </location>
</feature>
<comment type="catalytic activity">
    <reaction evidence="2">
        <text>Thiol-dependent hydrolysis of ester, thioester, amide, peptide and isopeptide bonds formed by the C-terminal Gly of ubiquitin (a 76-residue protein attached to proteins as an intracellular targeting signal).</text>
        <dbReference type="EC" id="3.4.19.12"/>
    </reaction>
</comment>
<dbReference type="Gene3D" id="3.90.70.10">
    <property type="entry name" value="Cysteine proteinases"/>
    <property type="match status" value="2"/>
</dbReference>
<dbReference type="EC" id="3.4.19.12" evidence="2"/>
<dbReference type="InterPro" id="IPR028889">
    <property type="entry name" value="USP"/>
</dbReference>
<evidence type="ECO:0000313" key="5">
    <source>
        <dbReference type="EnsemblPlants" id="AUR62030704-RA:cds"/>
    </source>
</evidence>
<dbReference type="InterPro" id="IPR050185">
    <property type="entry name" value="Ub_carboxyl-term_hydrolase"/>
</dbReference>
<feature type="compositionally biased region" description="Low complexity" evidence="3">
    <location>
        <begin position="157"/>
        <end position="167"/>
    </location>
</feature>
<sequence length="776" mass="88116">MWFKALKWHSDYCTRIKDMGCSLAAEDDEQDVFTIQIRLSVMQKNDSLVVRISLMDNPVQLYRQAYEIFDVQSYMVCIWDFSGQMTNFFERDGKIFPYGGPGQAAEEALLELQVFGLPSFAKDAEVKITEFSMQERSSSGGSCSSWPSKMNGTVDNQSSSSPLLSLQSRTQGHGETGVLGLTGLLNLGNTCFMNSAIQCLAHTPKFLDYFLGDFKKDINYENPLGMNGELALSFGDLLRKLWAPGGMPVAPRLFKSTLENFAPQFCGYNQHDSQEFLAFLLDGLHEDLNRVKHKPYIQLGDTEGRPVDKVADEHWQIHLARNDSIIVDLYHGQFRSKLVCPICKRVSVTFDPFMYLSLPLPSTTMRTMTVTLLSTDGSVLPSSLTVTVPKYGRCKDLIQALSTAVSLQDDETLFVAEVYSHCIIRSLENPSDSLALIRDEDCLVAYRLPKESESGYLVVFMHQRCERQFGFRIGRPHWSLFGTPLVARIPSISDGTQIHDAYIKLLQPLLNMDEDDYDDIENSDDEFTKMGSGSLSNSDNSWSSDDEMGSDFYVPSDFQFHISDERGILRGQRLKLGKPLDVPVKTTTVNVLVSWSKKMLRRYDTSHLSSLPEVFIPIFPDVKPQESVSLYKCMEGFLKEEPLGPEDMWYCPSCKQHCQASKKLDLWRLPEILVVHLKRFSYSRFLKNKLEAYVDFPLDKLDLTGFLAHDSGPSLNCYRLYAISNHYGCMGGGHYTALVYHGNRWYEFNDKSVEPVREEDIKTSAAYVLFYRRISD</sequence>
<dbReference type="Gramene" id="AUR62030704-RA">
    <property type="protein sequence ID" value="AUR62030704-RA:cds"/>
    <property type="gene ID" value="AUR62030704"/>
</dbReference>
<evidence type="ECO:0000313" key="6">
    <source>
        <dbReference type="Proteomes" id="UP000596660"/>
    </source>
</evidence>
<evidence type="ECO:0000256" key="2">
    <source>
        <dbReference type="RuleBase" id="RU366025"/>
    </source>
</evidence>
<dbReference type="Proteomes" id="UP000596660">
    <property type="component" value="Unplaced"/>
</dbReference>
<dbReference type="OMA" id="DASKECW"/>
<dbReference type="PANTHER" id="PTHR21646:SF75">
    <property type="entry name" value="UBIQUITIN CARBOXYL-TERMINAL HYDROLASE"/>
    <property type="match status" value="1"/>
</dbReference>
<dbReference type="SUPFAM" id="SSF54001">
    <property type="entry name" value="Cysteine proteinases"/>
    <property type="match status" value="1"/>
</dbReference>
<dbReference type="PROSITE" id="PS50235">
    <property type="entry name" value="USP_3"/>
    <property type="match status" value="1"/>
</dbReference>
<feature type="region of interest" description="Disordered" evidence="3">
    <location>
        <begin position="136"/>
        <end position="167"/>
    </location>
</feature>
<dbReference type="PROSITE" id="PS00972">
    <property type="entry name" value="USP_1"/>
    <property type="match status" value="1"/>
</dbReference>
<dbReference type="CDD" id="cd02674">
    <property type="entry name" value="Peptidase_C19R"/>
    <property type="match status" value="1"/>
</dbReference>
<dbReference type="Pfam" id="PF25242">
    <property type="entry name" value="Ubiquitin_UBP8"/>
    <property type="match status" value="1"/>
</dbReference>
<dbReference type="InterPro" id="IPR001394">
    <property type="entry name" value="Peptidase_C19_UCH"/>
</dbReference>
<keyword evidence="2" id="KW-0788">Thiol protease</keyword>
<evidence type="ECO:0000256" key="3">
    <source>
        <dbReference type="SAM" id="MobiDB-lite"/>
    </source>
</evidence>
<dbReference type="GO" id="GO:0004843">
    <property type="term" value="F:cysteine-type deubiquitinase activity"/>
    <property type="evidence" value="ECO:0007669"/>
    <property type="project" value="UniProtKB-UniRule"/>
</dbReference>
<name>A0A803MJX1_CHEQI</name>
<dbReference type="AlphaFoldDB" id="A0A803MJX1"/>